<accession>E0S4Q3</accession>
<dbReference type="RefSeq" id="WP_013283033.1">
    <property type="nucleotide sequence ID" value="NC_014390.1"/>
</dbReference>
<reference evidence="1 2" key="1">
    <citation type="journal article" date="2010" name="PLoS ONE">
        <title>The glycobiome of the rumen bacterium Butyrivibrio proteoclasticus B316(T) highlights adaptation to a polysaccharide-rich environment.</title>
        <authorList>
            <person name="Kelly W.J."/>
            <person name="Leahy S.C."/>
            <person name="Altermann E."/>
            <person name="Yeoman C.J."/>
            <person name="Dunne J.C."/>
            <person name="Kong Z."/>
            <person name="Pacheco D.M."/>
            <person name="Li D."/>
            <person name="Noel S.J."/>
            <person name="Moon C.D."/>
            <person name="Cookson A.L."/>
            <person name="Attwood G.T."/>
        </authorList>
    </citation>
    <scope>NUCLEOTIDE SEQUENCE [LARGE SCALE GENOMIC DNA]</scope>
    <source>
        <strain evidence="2">ATCC 51982 / DSM 14932 / B316</strain>
        <plasmid evidence="2">Plasmid pCY186</plasmid>
    </source>
</reference>
<keyword evidence="2" id="KW-1185">Reference proteome</keyword>
<organism evidence="1 2">
    <name type="scientific">Butyrivibrio proteoclasticus (strain ATCC 51982 / DSM 14932 / B316)</name>
    <name type="common">Clostridium proteoclasticum</name>
    <dbReference type="NCBI Taxonomy" id="515622"/>
    <lineage>
        <taxon>Bacteria</taxon>
        <taxon>Bacillati</taxon>
        <taxon>Bacillota</taxon>
        <taxon>Clostridia</taxon>
        <taxon>Lachnospirales</taxon>
        <taxon>Lachnospiraceae</taxon>
        <taxon>Butyrivibrio</taxon>
    </lineage>
</organism>
<dbReference type="AlphaFoldDB" id="E0S4Q3"/>
<proteinExistence type="predicted"/>
<protein>
    <submittedName>
        <fullName evidence="1">Uncharacterized protein</fullName>
    </submittedName>
</protein>
<name>E0S4Q3_BUTPB</name>
<evidence type="ECO:0000313" key="2">
    <source>
        <dbReference type="Proteomes" id="UP000001299"/>
    </source>
</evidence>
<dbReference type="Proteomes" id="UP000001299">
    <property type="component" value="Plasmid pCY186"/>
</dbReference>
<evidence type="ECO:0000313" key="1">
    <source>
        <dbReference type="EMBL" id="ADL36385.1"/>
    </source>
</evidence>
<sequence length="247" mass="28640">MSQINYKKNVKELLLPNAEEHGFNMRILKGQMTKKSLGFFERTVGEVYQCFEIYEDLLREGTVVLLSYPWGNFEVNYSDEKSFREAIETIAKAMNDEGYKALDKKLVEPRIISDDYLFIRDNYLKLSDDFCKAHGIISKDNNSDNLKLVTDSVLAIRGKEYGEVKEEILRIAAFYADALITVLNGQVYWDDDNQVFKIIRDNQYKFVNTLEIVFASYKADAENVAINMIRSSYERLFTKAEKESICT</sequence>
<dbReference type="EMBL" id="CP001813">
    <property type="protein sequence ID" value="ADL36385.1"/>
    <property type="molecule type" value="Genomic_DNA"/>
</dbReference>
<geneLocation type="plasmid" evidence="1 2">
    <name>pCY186</name>
</geneLocation>
<gene>
    <name evidence="1" type="ordered locus">bpr_IV020</name>
</gene>
<dbReference type="HOGENOM" id="CLU_1122936_0_0_9"/>
<dbReference type="KEGG" id="bpb:bpr_IV020"/>
<dbReference type="eggNOG" id="ENOG502ZHD2">
    <property type="taxonomic scope" value="Bacteria"/>
</dbReference>
<keyword evidence="1" id="KW-0614">Plasmid</keyword>